<name>A0ABU4JVM1_9CLOT</name>
<dbReference type="EMBL" id="JARUJP010000017">
    <property type="protein sequence ID" value="MDW8802205.1"/>
    <property type="molecule type" value="Genomic_DNA"/>
</dbReference>
<dbReference type="Gene3D" id="2.40.50.100">
    <property type="match status" value="1"/>
</dbReference>
<dbReference type="Proteomes" id="UP001281656">
    <property type="component" value="Unassembled WGS sequence"/>
</dbReference>
<dbReference type="InterPro" id="IPR050465">
    <property type="entry name" value="UPF0194_transport"/>
</dbReference>
<dbReference type="SUPFAM" id="SSF111369">
    <property type="entry name" value="HlyD-like secretion proteins"/>
    <property type="match status" value="1"/>
</dbReference>
<dbReference type="PANTHER" id="PTHR32347:SF14">
    <property type="entry name" value="EFFLUX SYSTEM COMPONENT YKNX-RELATED"/>
    <property type="match status" value="1"/>
</dbReference>
<comment type="caution">
    <text evidence="7">The sequence shown here is derived from an EMBL/GenBank/DDBJ whole genome shotgun (WGS) entry which is preliminary data.</text>
</comment>
<dbReference type="InterPro" id="IPR058627">
    <property type="entry name" value="MdtA-like_C"/>
</dbReference>
<feature type="domain" description="YknX-like beta-barrel" evidence="6">
    <location>
        <begin position="278"/>
        <end position="354"/>
    </location>
</feature>
<keyword evidence="8" id="KW-1185">Reference proteome</keyword>
<feature type="region of interest" description="Disordered" evidence="4">
    <location>
        <begin position="421"/>
        <end position="444"/>
    </location>
</feature>
<evidence type="ECO:0000313" key="8">
    <source>
        <dbReference type="Proteomes" id="UP001281656"/>
    </source>
</evidence>
<protein>
    <submittedName>
        <fullName evidence="7">HlyD family efflux transporter periplasmic adaptor subunit</fullName>
    </submittedName>
</protein>
<dbReference type="InterPro" id="IPR058636">
    <property type="entry name" value="Beta-barrel_YknX"/>
</dbReference>
<evidence type="ECO:0000259" key="6">
    <source>
        <dbReference type="Pfam" id="PF25990"/>
    </source>
</evidence>
<dbReference type="Gene3D" id="1.10.287.470">
    <property type="entry name" value="Helix hairpin bin"/>
    <property type="match status" value="2"/>
</dbReference>
<organism evidence="7 8">
    <name type="scientific">Clostridium tanneri</name>
    <dbReference type="NCBI Taxonomy" id="3037988"/>
    <lineage>
        <taxon>Bacteria</taxon>
        <taxon>Bacillati</taxon>
        <taxon>Bacillota</taxon>
        <taxon>Clostridia</taxon>
        <taxon>Eubacteriales</taxon>
        <taxon>Clostridiaceae</taxon>
        <taxon>Clostridium</taxon>
    </lineage>
</organism>
<reference evidence="7 8" key="1">
    <citation type="submission" date="2023-04" db="EMBL/GenBank/DDBJ databases">
        <title>Clostridium tannerae sp. nov., isolated from the fecal material of an alpaca.</title>
        <authorList>
            <person name="Miller S."/>
            <person name="Hendry M."/>
            <person name="King J."/>
            <person name="Sankaranarayanan K."/>
            <person name="Lawson P.A."/>
        </authorList>
    </citation>
    <scope>NUCLEOTIDE SEQUENCE [LARGE SCALE GENOMIC DNA]</scope>
    <source>
        <strain evidence="7 8">A1-XYC3</strain>
    </source>
</reference>
<comment type="subcellular location">
    <subcellularLocation>
        <location evidence="1">Cell envelope</location>
    </subcellularLocation>
</comment>
<feature type="domain" description="Multidrug resistance protein MdtA-like C-terminal permuted SH3" evidence="5">
    <location>
        <begin position="362"/>
        <end position="421"/>
    </location>
</feature>
<dbReference type="Gene3D" id="2.40.420.20">
    <property type="match status" value="1"/>
</dbReference>
<dbReference type="PANTHER" id="PTHR32347">
    <property type="entry name" value="EFFLUX SYSTEM COMPONENT YKNX-RELATED"/>
    <property type="match status" value="1"/>
</dbReference>
<evidence type="ECO:0000259" key="5">
    <source>
        <dbReference type="Pfam" id="PF25967"/>
    </source>
</evidence>
<evidence type="ECO:0000256" key="3">
    <source>
        <dbReference type="SAM" id="Coils"/>
    </source>
</evidence>
<dbReference type="RefSeq" id="WP_318798544.1">
    <property type="nucleotide sequence ID" value="NZ_JARUJP010000017.1"/>
</dbReference>
<dbReference type="Pfam" id="PF25967">
    <property type="entry name" value="RND-MFP_C"/>
    <property type="match status" value="1"/>
</dbReference>
<evidence type="ECO:0000313" key="7">
    <source>
        <dbReference type="EMBL" id="MDW8802205.1"/>
    </source>
</evidence>
<keyword evidence="2 3" id="KW-0175">Coiled coil</keyword>
<dbReference type="Pfam" id="PF25990">
    <property type="entry name" value="Beta-barrel_YknX"/>
    <property type="match status" value="1"/>
</dbReference>
<feature type="compositionally biased region" description="Basic and acidic residues" evidence="4">
    <location>
        <begin position="425"/>
        <end position="444"/>
    </location>
</feature>
<gene>
    <name evidence="7" type="ORF">P8V03_13705</name>
</gene>
<accession>A0ABU4JVM1</accession>
<evidence type="ECO:0000256" key="2">
    <source>
        <dbReference type="ARBA" id="ARBA00023054"/>
    </source>
</evidence>
<evidence type="ECO:0000256" key="1">
    <source>
        <dbReference type="ARBA" id="ARBA00004196"/>
    </source>
</evidence>
<sequence length="444" mass="48788">MGVKLKSIKIKKKVVIIGIVALAVIGMGVSSYTKAKKAKVKEVTISKVTKKKVVQSVSAEGNVEANYRNDIALNPSQKVVKVLVSEGQQVKKGDILVELDTSEYENQLEKSRLSLASAQSTLNQLLGTEIAADRSNAQNDLAQSQITLENAQRNYEHLSKKYKQNQELLSGGHISQSDFDAAKKEFEDASNAVKSAKATLSKSQVAYGNVNSSNNDKVTAQRNQIASAQADIDNFNKKIEESKLRANTDGIVIKMDAKENQFPKAGDMVIVDDNSLYKISVDMNQYDAVKVVKAQKANIKVKGSDKKYTGQVTDIGEMAQAKTNGANQEYKVNIKVTMDNPDDKVKAGYEADSEIVINEKDNVLTIGFDGIKDEKSTGKKYVYVVNKENKIEKKYIKTGIETEYDVEIKDGLKEGDRYIVNPSENLHEGDVVTEGAKKSEGTKK</sequence>
<feature type="coiled-coil region" evidence="3">
    <location>
        <begin position="134"/>
        <end position="245"/>
    </location>
</feature>
<dbReference type="Gene3D" id="2.40.30.170">
    <property type="match status" value="1"/>
</dbReference>
<evidence type="ECO:0000256" key="4">
    <source>
        <dbReference type="SAM" id="MobiDB-lite"/>
    </source>
</evidence>
<proteinExistence type="predicted"/>